<proteinExistence type="predicted"/>
<dbReference type="Pfam" id="PF26391">
    <property type="entry name" value="MamI"/>
    <property type="match status" value="1"/>
</dbReference>
<evidence type="ECO:0000256" key="1">
    <source>
        <dbReference type="SAM" id="Phobius"/>
    </source>
</evidence>
<accession>X0SJU9</accession>
<organism evidence="2">
    <name type="scientific">marine sediment metagenome</name>
    <dbReference type="NCBI Taxonomy" id="412755"/>
    <lineage>
        <taxon>unclassified sequences</taxon>
        <taxon>metagenomes</taxon>
        <taxon>ecological metagenomes</taxon>
    </lineage>
</organism>
<keyword evidence="1" id="KW-1133">Transmembrane helix</keyword>
<name>X0SJU9_9ZZZZ</name>
<feature type="transmembrane region" description="Helical" evidence="1">
    <location>
        <begin position="5"/>
        <end position="22"/>
    </location>
</feature>
<dbReference type="EMBL" id="BARS01005621">
    <property type="protein sequence ID" value="GAF76157.1"/>
    <property type="molecule type" value="Genomic_DNA"/>
</dbReference>
<reference evidence="2" key="1">
    <citation type="journal article" date="2014" name="Front. Microbiol.">
        <title>High frequency of phylogenetically diverse reductive dehalogenase-homologous genes in deep subseafloor sedimentary metagenomes.</title>
        <authorList>
            <person name="Kawai M."/>
            <person name="Futagami T."/>
            <person name="Toyoda A."/>
            <person name="Takaki Y."/>
            <person name="Nishi S."/>
            <person name="Hori S."/>
            <person name="Arai W."/>
            <person name="Tsubouchi T."/>
            <person name="Morono Y."/>
            <person name="Uchiyama I."/>
            <person name="Ito T."/>
            <person name="Fujiyama A."/>
            <person name="Inagaki F."/>
            <person name="Takami H."/>
        </authorList>
    </citation>
    <scope>NUCLEOTIDE SEQUENCE</scope>
    <source>
        <strain evidence="2">Expedition CK06-06</strain>
    </source>
</reference>
<keyword evidence="1" id="KW-0812">Transmembrane</keyword>
<feature type="transmembrane region" description="Helical" evidence="1">
    <location>
        <begin position="28"/>
        <end position="47"/>
    </location>
</feature>
<dbReference type="AlphaFoldDB" id="X0SJU9"/>
<evidence type="ECO:0000313" key="2">
    <source>
        <dbReference type="EMBL" id="GAF76157.1"/>
    </source>
</evidence>
<dbReference type="InterPro" id="IPR058806">
    <property type="entry name" value="MamI"/>
</dbReference>
<protein>
    <submittedName>
        <fullName evidence="2">Uncharacterized protein</fullName>
    </submittedName>
</protein>
<keyword evidence="1" id="KW-0472">Membrane</keyword>
<sequence length="53" mass="5592">MNKSVPGLIALVAGLILLIIWFGDFTSIFKGVIPIILVIIGAIALLGSKKNTQ</sequence>
<gene>
    <name evidence="2" type="ORF">S01H1_11022</name>
</gene>
<comment type="caution">
    <text evidence="2">The sequence shown here is derived from an EMBL/GenBank/DDBJ whole genome shotgun (WGS) entry which is preliminary data.</text>
</comment>